<comment type="similarity">
    <text evidence="1">Belongs to the Flattop family.</text>
</comment>
<comment type="caution">
    <text evidence="4">The sequence shown here is derived from an EMBL/GenBank/DDBJ whole genome shotgun (WGS) entry which is preliminary data.</text>
</comment>
<reference evidence="4 5" key="1">
    <citation type="journal article" date="2021" name="Elife">
        <title>Chloroplast acquisition without the gene transfer in kleptoplastic sea slugs, Plakobranchus ocellatus.</title>
        <authorList>
            <person name="Maeda T."/>
            <person name="Takahashi S."/>
            <person name="Yoshida T."/>
            <person name="Shimamura S."/>
            <person name="Takaki Y."/>
            <person name="Nagai Y."/>
            <person name="Toyoda A."/>
            <person name="Suzuki Y."/>
            <person name="Arimoto A."/>
            <person name="Ishii H."/>
            <person name="Satoh N."/>
            <person name="Nishiyama T."/>
            <person name="Hasebe M."/>
            <person name="Maruyama T."/>
            <person name="Minagawa J."/>
            <person name="Obokata J."/>
            <person name="Shigenobu S."/>
        </authorList>
    </citation>
    <scope>NUCLEOTIDE SEQUENCE [LARGE SCALE GENOMIC DNA]</scope>
</reference>
<dbReference type="AlphaFoldDB" id="A0AAV4C6J6"/>
<feature type="compositionally biased region" description="Basic and acidic residues" evidence="3">
    <location>
        <begin position="168"/>
        <end position="177"/>
    </location>
</feature>
<evidence type="ECO:0000256" key="1">
    <source>
        <dbReference type="ARBA" id="ARBA00009887"/>
    </source>
</evidence>
<gene>
    <name evidence="4" type="ORF">PoB_005318400</name>
</gene>
<proteinExistence type="inferred from homology"/>
<evidence type="ECO:0000313" key="4">
    <source>
        <dbReference type="EMBL" id="GFO26679.1"/>
    </source>
</evidence>
<keyword evidence="5" id="KW-1185">Reference proteome</keyword>
<protein>
    <recommendedName>
        <fullName evidence="2">Cilia- and flagella-associated protein 126</fullName>
    </recommendedName>
</protein>
<dbReference type="GO" id="GO:0036064">
    <property type="term" value="C:ciliary basal body"/>
    <property type="evidence" value="ECO:0007669"/>
    <property type="project" value="TreeGrafter"/>
</dbReference>
<dbReference type="EMBL" id="BLXT01005852">
    <property type="protein sequence ID" value="GFO26679.1"/>
    <property type="molecule type" value="Genomic_DNA"/>
</dbReference>
<feature type="region of interest" description="Disordered" evidence="3">
    <location>
        <begin position="162"/>
        <end position="194"/>
    </location>
</feature>
<dbReference type="Proteomes" id="UP000735302">
    <property type="component" value="Unassembled WGS sequence"/>
</dbReference>
<sequence>MSINFHANQYEQAFTPQKLQNWELPKNTSGKHPEPHSGFTRIKANDRGHLLTNVPKERTSPWGTFVGTWDMPNKIPGNRVLNPTARCEDVVLKAANMKEKSDVVINGAIKRCHTVDPLPVKMDAPESQRPVGMVCHPEGGAAGAATSQEPCTQVEMTAIGSNQPRAMSRKESRESLKWPKAKSPACMSPVGNAQSPKPVTPMCVAEENVQQEAEQRVSPLAPKEKNAVIGGLNTPDADLQRRADKPPTPGDRITGMKSPANVPVDGTNPQAEGALLG</sequence>
<evidence type="ECO:0000256" key="2">
    <source>
        <dbReference type="ARBA" id="ARBA00033306"/>
    </source>
</evidence>
<dbReference type="PANTHER" id="PTHR34639">
    <property type="entry name" value="PROTEIN FLATTOP"/>
    <property type="match status" value="1"/>
</dbReference>
<dbReference type="PANTHER" id="PTHR34639:SF1">
    <property type="entry name" value="PROTEIN FLATTOP"/>
    <property type="match status" value="1"/>
</dbReference>
<dbReference type="Pfam" id="PF22611">
    <property type="entry name" value="CFAP126"/>
    <property type="match status" value="1"/>
</dbReference>
<name>A0AAV4C6J6_9GAST</name>
<feature type="region of interest" description="Disordered" evidence="3">
    <location>
        <begin position="213"/>
        <end position="277"/>
    </location>
</feature>
<evidence type="ECO:0000313" key="5">
    <source>
        <dbReference type="Proteomes" id="UP000735302"/>
    </source>
</evidence>
<feature type="compositionally biased region" description="Polar residues" evidence="3">
    <location>
        <begin position="17"/>
        <end position="30"/>
    </location>
</feature>
<dbReference type="InterPro" id="IPR038797">
    <property type="entry name" value="Fltp"/>
</dbReference>
<dbReference type="GO" id="GO:0044782">
    <property type="term" value="P:cilium organization"/>
    <property type="evidence" value="ECO:0007669"/>
    <property type="project" value="TreeGrafter"/>
</dbReference>
<feature type="region of interest" description="Disordered" evidence="3">
    <location>
        <begin position="17"/>
        <end position="39"/>
    </location>
</feature>
<accession>A0AAV4C6J6</accession>
<dbReference type="CDD" id="cd23705">
    <property type="entry name" value="Flattop"/>
    <property type="match status" value="1"/>
</dbReference>
<evidence type="ECO:0000256" key="3">
    <source>
        <dbReference type="SAM" id="MobiDB-lite"/>
    </source>
</evidence>
<organism evidence="4 5">
    <name type="scientific">Plakobranchus ocellatus</name>
    <dbReference type="NCBI Taxonomy" id="259542"/>
    <lineage>
        <taxon>Eukaryota</taxon>
        <taxon>Metazoa</taxon>
        <taxon>Spiralia</taxon>
        <taxon>Lophotrochozoa</taxon>
        <taxon>Mollusca</taxon>
        <taxon>Gastropoda</taxon>
        <taxon>Heterobranchia</taxon>
        <taxon>Euthyneura</taxon>
        <taxon>Panpulmonata</taxon>
        <taxon>Sacoglossa</taxon>
        <taxon>Placobranchoidea</taxon>
        <taxon>Plakobranchidae</taxon>
        <taxon>Plakobranchus</taxon>
    </lineage>
</organism>